<evidence type="ECO:0000313" key="1">
    <source>
        <dbReference type="EMBL" id="KAI6087623.1"/>
    </source>
</evidence>
<dbReference type="Proteomes" id="UP001497680">
    <property type="component" value="Unassembled WGS sequence"/>
</dbReference>
<name>A0ACC0D4X5_9PEZI</name>
<reference evidence="1 2" key="1">
    <citation type="journal article" date="2022" name="New Phytol.">
        <title>Ecological generalism drives hyperdiversity of secondary metabolite gene clusters in xylarialean endophytes.</title>
        <authorList>
            <person name="Franco M.E.E."/>
            <person name="Wisecaver J.H."/>
            <person name="Arnold A.E."/>
            <person name="Ju Y.M."/>
            <person name="Slot J.C."/>
            <person name="Ahrendt S."/>
            <person name="Moore L.P."/>
            <person name="Eastman K.E."/>
            <person name="Scott K."/>
            <person name="Konkel Z."/>
            <person name="Mondo S.J."/>
            <person name="Kuo A."/>
            <person name="Hayes R.D."/>
            <person name="Haridas S."/>
            <person name="Andreopoulos B."/>
            <person name="Riley R."/>
            <person name="LaButti K."/>
            <person name="Pangilinan J."/>
            <person name="Lipzen A."/>
            <person name="Amirebrahimi M."/>
            <person name="Yan J."/>
            <person name="Adam C."/>
            <person name="Keymanesh K."/>
            <person name="Ng V."/>
            <person name="Louie K."/>
            <person name="Northen T."/>
            <person name="Drula E."/>
            <person name="Henrissat B."/>
            <person name="Hsieh H.M."/>
            <person name="Youens-Clark K."/>
            <person name="Lutzoni F."/>
            <person name="Miadlikowska J."/>
            <person name="Eastwood D.C."/>
            <person name="Hamelin R.C."/>
            <person name="Grigoriev I.V."/>
            <person name="U'Ren J.M."/>
        </authorList>
    </citation>
    <scope>NUCLEOTIDE SEQUENCE [LARGE SCALE GENOMIC DNA]</scope>
    <source>
        <strain evidence="1 2">ER1909</strain>
    </source>
</reference>
<comment type="caution">
    <text evidence="1">The sequence shown here is derived from an EMBL/GenBank/DDBJ whole genome shotgun (WGS) entry which is preliminary data.</text>
</comment>
<evidence type="ECO:0000313" key="2">
    <source>
        <dbReference type="Proteomes" id="UP001497680"/>
    </source>
</evidence>
<organism evidence="1 2">
    <name type="scientific">Hypoxylon rubiginosum</name>
    <dbReference type="NCBI Taxonomy" id="110542"/>
    <lineage>
        <taxon>Eukaryota</taxon>
        <taxon>Fungi</taxon>
        <taxon>Dikarya</taxon>
        <taxon>Ascomycota</taxon>
        <taxon>Pezizomycotina</taxon>
        <taxon>Sordariomycetes</taxon>
        <taxon>Xylariomycetidae</taxon>
        <taxon>Xylariales</taxon>
        <taxon>Hypoxylaceae</taxon>
        <taxon>Hypoxylon</taxon>
    </lineage>
</organism>
<sequence length="285" mass="31826">MTPTTRLRAKTAENVATICLEDINIETVKDVLGSVHIRVALVARRDLSKLITNAEDDASLQSVSIETFDEPIPKGDQIIDEFMDAISQKNGISKRDKFADGLGLLGFRCLFASVASALDAMDSGISVRELRNEAVMAGGIWVKEVVDAQRALTAFPRHKAWDDRGLGQPSHFSVFRTVNISTETLNEFLKQAYDHRYGPPVDPRVVFITRLTSPYTDELASPYLMSTPELPEVLLDAKPADCDAIVRSCFPDRTLEPKLCYNRFIIMDEHTEKEKNCHNGAELRK</sequence>
<keyword evidence="2" id="KW-1185">Reference proteome</keyword>
<dbReference type="EMBL" id="MU394306">
    <property type="protein sequence ID" value="KAI6087623.1"/>
    <property type="molecule type" value="Genomic_DNA"/>
</dbReference>
<gene>
    <name evidence="1" type="ORF">F4821DRAFT_258680</name>
</gene>
<protein>
    <submittedName>
        <fullName evidence="1">Uncharacterized protein</fullName>
    </submittedName>
</protein>
<proteinExistence type="predicted"/>
<accession>A0ACC0D4X5</accession>